<protein>
    <submittedName>
        <fullName evidence="2">Uncharacterized protein</fullName>
    </submittedName>
</protein>
<reference evidence="2" key="2">
    <citation type="submission" date="2020-05" db="UniProtKB">
        <authorList>
            <consortium name="EnsemblMetazoa"/>
        </authorList>
    </citation>
    <scope>IDENTIFICATION</scope>
    <source>
        <strain evidence="2">IAEA</strain>
    </source>
</reference>
<evidence type="ECO:0000313" key="3">
    <source>
        <dbReference type="Proteomes" id="UP000092460"/>
    </source>
</evidence>
<dbReference type="Proteomes" id="UP000092460">
    <property type="component" value="Unassembled WGS sequence"/>
</dbReference>
<dbReference type="EMBL" id="JXJN01003394">
    <property type="status" value="NOT_ANNOTATED_CDS"/>
    <property type="molecule type" value="Genomic_DNA"/>
</dbReference>
<dbReference type="VEuPathDB" id="VectorBase:GPPI008145"/>
<feature type="coiled-coil region" evidence="1">
    <location>
        <begin position="148"/>
        <end position="231"/>
    </location>
</feature>
<reference evidence="3" key="1">
    <citation type="submission" date="2015-01" db="EMBL/GenBank/DDBJ databases">
        <authorList>
            <person name="Aksoy S."/>
            <person name="Warren W."/>
            <person name="Wilson R.K."/>
        </authorList>
    </citation>
    <scope>NUCLEOTIDE SEQUENCE [LARGE SCALE GENOMIC DNA]</scope>
    <source>
        <strain evidence="3">IAEA</strain>
    </source>
</reference>
<evidence type="ECO:0000256" key="1">
    <source>
        <dbReference type="SAM" id="Coils"/>
    </source>
</evidence>
<accession>A0A1B0ATM1</accession>
<evidence type="ECO:0000313" key="2">
    <source>
        <dbReference type="EnsemblMetazoa" id="GPPI008145-PA"/>
    </source>
</evidence>
<dbReference type="EMBL" id="JXJN01003395">
    <property type="status" value="NOT_ANNOTATED_CDS"/>
    <property type="molecule type" value="Genomic_DNA"/>
</dbReference>
<keyword evidence="3" id="KW-1185">Reference proteome</keyword>
<dbReference type="AlphaFoldDB" id="A0A1B0ATM1"/>
<feature type="coiled-coil region" evidence="1">
    <location>
        <begin position="296"/>
        <end position="357"/>
    </location>
</feature>
<keyword evidence="1" id="KW-0175">Coiled coil</keyword>
<proteinExistence type="predicted"/>
<name>A0A1B0ATM1_9MUSC</name>
<dbReference type="EnsemblMetazoa" id="GPPI008145-RA">
    <property type="protein sequence ID" value="GPPI008145-PA"/>
    <property type="gene ID" value="GPPI008145"/>
</dbReference>
<sequence length="410" mass="48339">MNIKNNLVIPKGLFKSIKIFIFISNINIKQRSARAIAIQTGTNEETKSNQASRVNEREMNRNMSYHTFEIEAKESYCFGKNRRRDFSPLKLRSEYNIIPDKGMYVDSDYNSCSECSYCKGVDDGIKTAGLKIFAMIMCHAWRKRREQLHELRRTMEELKQGSIKAKSQLQIYNQLLRVEQKRNDELSEQVKEALNTLKNSRASYEFLSNSIANVKTDKAMLEEELKSKYEEYDALHAVLSQTKTDLFRCMMDQRNLQVQLCKEQRSVQSLENQKNKLINEICEIGSETRRVEERCKQRMEEKDQQLLENKNKANLLEIEVFELREKMLPLNSIEANNDRMKSEIESLRAQLFHLKKKLDSSLSHQIYMCWEQLLHYQKSTFQFLHVFAFYLLPAMPPPYKYVGQLMLPEI</sequence>
<organism evidence="2 3">
    <name type="scientific">Glossina palpalis gambiensis</name>
    <dbReference type="NCBI Taxonomy" id="67801"/>
    <lineage>
        <taxon>Eukaryota</taxon>
        <taxon>Metazoa</taxon>
        <taxon>Ecdysozoa</taxon>
        <taxon>Arthropoda</taxon>
        <taxon>Hexapoda</taxon>
        <taxon>Insecta</taxon>
        <taxon>Pterygota</taxon>
        <taxon>Neoptera</taxon>
        <taxon>Endopterygota</taxon>
        <taxon>Diptera</taxon>
        <taxon>Brachycera</taxon>
        <taxon>Muscomorpha</taxon>
        <taxon>Hippoboscoidea</taxon>
        <taxon>Glossinidae</taxon>
        <taxon>Glossina</taxon>
    </lineage>
</organism>